<reference evidence="2" key="2">
    <citation type="submission" date="2025-09" db="UniProtKB">
        <authorList>
            <consortium name="Ensembl"/>
        </authorList>
    </citation>
    <scope>IDENTIFICATION</scope>
</reference>
<feature type="region of interest" description="Disordered" evidence="1">
    <location>
        <begin position="415"/>
        <end position="452"/>
    </location>
</feature>
<feature type="compositionally biased region" description="Low complexity" evidence="1">
    <location>
        <begin position="156"/>
        <end position="167"/>
    </location>
</feature>
<name>A0A8C0BGT8_9AVES</name>
<sequence length="577" mass="65432">MSSLGSLLRTMSPKTQAPNALLTAEGKRARPSHVQARGHVIFVPPMAKAAAPFPKPTQATDSWQLPALQLLLEGGDGLRSPEIASDAEGDPQKLAWVEERKQLRSQLESIADVGKWLMGKPACSSQEERVWERIKVCRADRRAESKLAMTRSLGRSPPASGQPSQGSHLPLIRAPYPLALVTLHNLLHKQKLTMVDVFKRAGMDRRKITRADFIHVIKAVRREPKRQELLQLLIIFLASSKRGDFISNEDLIECQKQWLEMTKGQSRETKTGERRALCWESSPMKPRAPTEPKTQLMLLEVPPVNTEPERRYLSYDEMEEAGKQFRDRRRWKKVLCMWEENKQCWLVRSGDAAVDEHCLPSTAEGDLGALVDQYRRDCFLSYLKSLKLCRGPNSRLTELVLQKALLHPGDKVIREGEATRQIRQPGGSYTKARDPTPSPVSTSRSRTASGKNKMRMRFAHESKSNDNNFWPGHLPDKIRLYLPETEAGTAHALFSYVRSTKPVCPGLYSPERFQRNKMRMRFAHESKSNDNNFWPGHLPDKIRLYLPETEAGTAHALFSYVRSTKPVCPGLYSPECC</sequence>
<dbReference type="Ensembl" id="ENSBJAT00000017453.1">
    <property type="protein sequence ID" value="ENSBJAP00000016995.1"/>
    <property type="gene ID" value="ENSBJAG00000011199.1"/>
</dbReference>
<accession>A0A8C0BGT8</accession>
<organism evidence="2 3">
    <name type="scientific">Buteo japonicus</name>
    <dbReference type="NCBI Taxonomy" id="224669"/>
    <lineage>
        <taxon>Eukaryota</taxon>
        <taxon>Metazoa</taxon>
        <taxon>Chordata</taxon>
        <taxon>Craniata</taxon>
        <taxon>Vertebrata</taxon>
        <taxon>Euteleostomi</taxon>
        <taxon>Archelosauria</taxon>
        <taxon>Archosauria</taxon>
        <taxon>Dinosauria</taxon>
        <taxon>Saurischia</taxon>
        <taxon>Theropoda</taxon>
        <taxon>Coelurosauria</taxon>
        <taxon>Aves</taxon>
        <taxon>Neognathae</taxon>
        <taxon>Neoaves</taxon>
        <taxon>Telluraves</taxon>
        <taxon>Accipitrimorphae</taxon>
        <taxon>Accipitriformes</taxon>
        <taxon>Accipitridae</taxon>
        <taxon>Accipitrinae</taxon>
        <taxon>Buteo</taxon>
    </lineage>
</organism>
<dbReference type="AlphaFoldDB" id="A0A8C0BGT8"/>
<feature type="region of interest" description="Disordered" evidence="1">
    <location>
        <begin position="147"/>
        <end position="168"/>
    </location>
</feature>
<dbReference type="PANTHER" id="PTHR47225:SF1">
    <property type="entry name" value="EF-HAND CALCIUM-BINDING DOMAIN-CONTAINING PROTEIN 12"/>
    <property type="match status" value="1"/>
</dbReference>
<reference evidence="2" key="1">
    <citation type="submission" date="2025-08" db="UniProtKB">
        <authorList>
            <consortium name="Ensembl"/>
        </authorList>
    </citation>
    <scope>IDENTIFICATION</scope>
</reference>
<dbReference type="PANTHER" id="PTHR47225">
    <property type="entry name" value="EF-HAND CALCIUM-BINDING DOMAIN-CONTAINING PROTEIN 12"/>
    <property type="match status" value="1"/>
</dbReference>
<evidence type="ECO:0000256" key="1">
    <source>
        <dbReference type="SAM" id="MobiDB-lite"/>
    </source>
</evidence>
<proteinExistence type="predicted"/>
<dbReference type="Proteomes" id="UP000694555">
    <property type="component" value="Unplaced"/>
</dbReference>
<dbReference type="InterPro" id="IPR042847">
    <property type="entry name" value="EFC12"/>
</dbReference>
<protein>
    <submittedName>
        <fullName evidence="2">EF-hand calcium binding domain 12</fullName>
    </submittedName>
</protein>
<evidence type="ECO:0000313" key="3">
    <source>
        <dbReference type="Proteomes" id="UP000694555"/>
    </source>
</evidence>
<feature type="compositionally biased region" description="Low complexity" evidence="1">
    <location>
        <begin position="439"/>
        <end position="449"/>
    </location>
</feature>
<keyword evidence="3" id="KW-1185">Reference proteome</keyword>
<evidence type="ECO:0000313" key="2">
    <source>
        <dbReference type="Ensembl" id="ENSBJAP00000016995.1"/>
    </source>
</evidence>